<feature type="non-terminal residue" evidence="2">
    <location>
        <position position="1"/>
    </location>
</feature>
<gene>
    <name evidence="2" type="ORF">scyTo_0021308</name>
</gene>
<feature type="compositionally biased region" description="Polar residues" evidence="1">
    <location>
        <begin position="1"/>
        <end position="13"/>
    </location>
</feature>
<accession>A0A401Q6J3</accession>
<feature type="region of interest" description="Disordered" evidence="1">
    <location>
        <begin position="1"/>
        <end position="59"/>
    </location>
</feature>
<name>A0A401Q6J3_SCYTO</name>
<proteinExistence type="predicted"/>
<evidence type="ECO:0000313" key="2">
    <source>
        <dbReference type="EMBL" id="GCB80982.1"/>
    </source>
</evidence>
<feature type="non-terminal residue" evidence="2">
    <location>
        <position position="59"/>
    </location>
</feature>
<feature type="compositionally biased region" description="Basic and acidic residues" evidence="1">
    <location>
        <begin position="50"/>
        <end position="59"/>
    </location>
</feature>
<feature type="compositionally biased region" description="Basic residues" evidence="1">
    <location>
        <begin position="22"/>
        <end position="36"/>
    </location>
</feature>
<protein>
    <submittedName>
        <fullName evidence="2">Uncharacterized protein</fullName>
    </submittedName>
</protein>
<comment type="caution">
    <text evidence="2">The sequence shown here is derived from an EMBL/GenBank/DDBJ whole genome shotgun (WGS) entry which is preliminary data.</text>
</comment>
<organism evidence="2 3">
    <name type="scientific">Scyliorhinus torazame</name>
    <name type="common">Cloudy catshark</name>
    <name type="synonym">Catulus torazame</name>
    <dbReference type="NCBI Taxonomy" id="75743"/>
    <lineage>
        <taxon>Eukaryota</taxon>
        <taxon>Metazoa</taxon>
        <taxon>Chordata</taxon>
        <taxon>Craniata</taxon>
        <taxon>Vertebrata</taxon>
        <taxon>Chondrichthyes</taxon>
        <taxon>Elasmobranchii</taxon>
        <taxon>Galeomorphii</taxon>
        <taxon>Galeoidea</taxon>
        <taxon>Carcharhiniformes</taxon>
        <taxon>Scyliorhinidae</taxon>
        <taxon>Scyliorhinus</taxon>
    </lineage>
</organism>
<dbReference type="AlphaFoldDB" id="A0A401Q6J3"/>
<dbReference type="Proteomes" id="UP000288216">
    <property type="component" value="Unassembled WGS sequence"/>
</dbReference>
<reference evidence="2 3" key="1">
    <citation type="journal article" date="2018" name="Nat. Ecol. Evol.">
        <title>Shark genomes provide insights into elasmobranch evolution and the origin of vertebrates.</title>
        <authorList>
            <person name="Hara Y"/>
            <person name="Yamaguchi K"/>
            <person name="Onimaru K"/>
            <person name="Kadota M"/>
            <person name="Koyanagi M"/>
            <person name="Keeley SD"/>
            <person name="Tatsumi K"/>
            <person name="Tanaka K"/>
            <person name="Motone F"/>
            <person name="Kageyama Y"/>
            <person name="Nozu R"/>
            <person name="Adachi N"/>
            <person name="Nishimura O"/>
            <person name="Nakagawa R"/>
            <person name="Tanegashima C"/>
            <person name="Kiyatake I"/>
            <person name="Matsumoto R"/>
            <person name="Murakumo K"/>
            <person name="Nishida K"/>
            <person name="Terakita A"/>
            <person name="Kuratani S"/>
            <person name="Sato K"/>
            <person name="Hyodo S Kuraku.S."/>
        </authorList>
    </citation>
    <scope>NUCLEOTIDE SEQUENCE [LARGE SCALE GENOMIC DNA]</scope>
</reference>
<evidence type="ECO:0000313" key="3">
    <source>
        <dbReference type="Proteomes" id="UP000288216"/>
    </source>
</evidence>
<evidence type="ECO:0000256" key="1">
    <source>
        <dbReference type="SAM" id="MobiDB-lite"/>
    </source>
</evidence>
<sequence length="59" mass="6597">SEPGSNAQAQRHTAGSLERAHARCRRSVRAPRLRTAKRTETLQPPLESQGSEREARMSE</sequence>
<dbReference type="EMBL" id="BFAA01018645">
    <property type="protein sequence ID" value="GCB80982.1"/>
    <property type="molecule type" value="Genomic_DNA"/>
</dbReference>
<keyword evidence="3" id="KW-1185">Reference proteome</keyword>